<feature type="compositionally biased region" description="Basic residues" evidence="1">
    <location>
        <begin position="50"/>
        <end position="63"/>
    </location>
</feature>
<proteinExistence type="predicted"/>
<evidence type="ECO:0000256" key="1">
    <source>
        <dbReference type="SAM" id="MobiDB-lite"/>
    </source>
</evidence>
<sequence>MQNQRQVISSSSGVVALEGEFGGGVGCSWAGLNPPPLVSLVEFPELEVKKSRKKRRKERKHRSSSSAAAAAAAADGAVSRSAAGVCGDDSGPESEYSLENGLNWNDVEVWKQESQDEVWRERPQQMFLDHENDVEVWKKPPQQQQQQVRREEQNYLVHGSGGGGNSSKRSIKKERRKEGKKEQRREISSGTETNTGRKLKRRKEMETAVPWTEEMVQYLFETYDDVHRRLWIESRGKVKNQKKWDPIIKTMQERFRREFTKNQCESKYWKVRRECTKYKAKLEKKRGADITADHYPGNNNGGGAGAVRELLKPKFFDVWFEAAGKSTAPMPEIEISSGSVEVMMQGKVSHEEQHIGSEKEEEEDGEEEDVDRRRHQRHKHTRSGCEIVQEMQQAISMQLEASEKREEALNIRAELTMELLRQHMERMERTGMTVEEARRRQLHMIEGVDSKLDRLVQGLNELNGNIGALVGRLQAFNQR</sequence>
<name>A0ABP0WGK2_9BRYO</name>
<evidence type="ECO:0008006" key="4">
    <source>
        <dbReference type="Google" id="ProtNLM"/>
    </source>
</evidence>
<reference evidence="2" key="1">
    <citation type="submission" date="2024-02" db="EMBL/GenBank/DDBJ databases">
        <authorList>
            <consortium name="ELIXIR-Norway"/>
            <consortium name="Elixir Norway"/>
        </authorList>
    </citation>
    <scope>NUCLEOTIDE SEQUENCE</scope>
</reference>
<feature type="compositionally biased region" description="Basic and acidic residues" evidence="1">
    <location>
        <begin position="348"/>
        <end position="358"/>
    </location>
</feature>
<dbReference type="Proteomes" id="UP001497444">
    <property type="component" value="Chromosome 18"/>
</dbReference>
<keyword evidence="3" id="KW-1185">Reference proteome</keyword>
<feature type="region of interest" description="Disordered" evidence="1">
    <location>
        <begin position="48"/>
        <end position="99"/>
    </location>
</feature>
<feature type="compositionally biased region" description="Low complexity" evidence="1">
    <location>
        <begin position="64"/>
        <end position="83"/>
    </location>
</feature>
<dbReference type="EMBL" id="OZ020113">
    <property type="protein sequence ID" value="CAK9265987.1"/>
    <property type="molecule type" value="Genomic_DNA"/>
</dbReference>
<accession>A0ABP0WGK2</accession>
<feature type="region of interest" description="Disordered" evidence="1">
    <location>
        <begin position="346"/>
        <end position="383"/>
    </location>
</feature>
<feature type="compositionally biased region" description="Basic residues" evidence="1">
    <location>
        <begin position="373"/>
        <end position="382"/>
    </location>
</feature>
<feature type="compositionally biased region" description="Acidic residues" evidence="1">
    <location>
        <begin position="359"/>
        <end position="369"/>
    </location>
</feature>
<feature type="region of interest" description="Disordered" evidence="1">
    <location>
        <begin position="132"/>
        <end position="205"/>
    </location>
</feature>
<feature type="compositionally biased region" description="Basic and acidic residues" evidence="1">
    <location>
        <begin position="176"/>
        <end position="187"/>
    </location>
</feature>
<evidence type="ECO:0000313" key="3">
    <source>
        <dbReference type="Proteomes" id="UP001497444"/>
    </source>
</evidence>
<organism evidence="2 3">
    <name type="scientific">Sphagnum jensenii</name>
    <dbReference type="NCBI Taxonomy" id="128206"/>
    <lineage>
        <taxon>Eukaryota</taxon>
        <taxon>Viridiplantae</taxon>
        <taxon>Streptophyta</taxon>
        <taxon>Embryophyta</taxon>
        <taxon>Bryophyta</taxon>
        <taxon>Sphagnophytina</taxon>
        <taxon>Sphagnopsida</taxon>
        <taxon>Sphagnales</taxon>
        <taxon>Sphagnaceae</taxon>
        <taxon>Sphagnum</taxon>
    </lineage>
</organism>
<gene>
    <name evidence="2" type="ORF">CSSPJE1EN1_LOCUS11465</name>
</gene>
<evidence type="ECO:0000313" key="2">
    <source>
        <dbReference type="EMBL" id="CAK9265987.1"/>
    </source>
</evidence>
<protein>
    <recommendedName>
        <fullName evidence="4">Myb-like domain-containing protein</fullName>
    </recommendedName>
</protein>